<evidence type="ECO:0000256" key="2">
    <source>
        <dbReference type="ARBA" id="ARBA00023043"/>
    </source>
</evidence>
<dbReference type="Pfam" id="PF12796">
    <property type="entry name" value="Ank_2"/>
    <property type="match status" value="1"/>
</dbReference>
<organism evidence="4 5">
    <name type="scientific">Endozoicomonas numazuensis</name>
    <dbReference type="NCBI Taxonomy" id="1137799"/>
    <lineage>
        <taxon>Bacteria</taxon>
        <taxon>Pseudomonadati</taxon>
        <taxon>Pseudomonadota</taxon>
        <taxon>Gammaproteobacteria</taxon>
        <taxon>Oceanospirillales</taxon>
        <taxon>Endozoicomonadaceae</taxon>
        <taxon>Endozoicomonas</taxon>
    </lineage>
</organism>
<keyword evidence="1" id="KW-0677">Repeat</keyword>
<keyword evidence="2 3" id="KW-0040">ANK repeat</keyword>
<dbReference type="PROSITE" id="PS50297">
    <property type="entry name" value="ANK_REP_REGION"/>
    <property type="match status" value="2"/>
</dbReference>
<dbReference type="SUPFAM" id="SSF48403">
    <property type="entry name" value="Ankyrin repeat"/>
    <property type="match status" value="1"/>
</dbReference>
<dbReference type="STRING" id="1137799.GZ78_19190"/>
<evidence type="ECO:0000313" key="5">
    <source>
        <dbReference type="Proteomes" id="UP000028073"/>
    </source>
</evidence>
<dbReference type="AlphaFoldDB" id="A0A081NEC9"/>
<proteinExistence type="predicted"/>
<evidence type="ECO:0000313" key="4">
    <source>
        <dbReference type="EMBL" id="KEQ16802.1"/>
    </source>
</evidence>
<accession>A0A081NEC9</accession>
<dbReference type="InterPro" id="IPR002110">
    <property type="entry name" value="Ankyrin_rpt"/>
</dbReference>
<feature type="repeat" description="ANK" evidence="3">
    <location>
        <begin position="753"/>
        <end position="785"/>
    </location>
</feature>
<name>A0A081NEC9_9GAMM</name>
<dbReference type="PANTHER" id="PTHR24198">
    <property type="entry name" value="ANKYRIN REPEAT AND PROTEIN KINASE DOMAIN-CONTAINING PROTEIN"/>
    <property type="match status" value="1"/>
</dbReference>
<comment type="caution">
    <text evidence="4">The sequence shown here is derived from an EMBL/GenBank/DDBJ whole genome shotgun (WGS) entry which is preliminary data.</text>
</comment>
<keyword evidence="5" id="KW-1185">Reference proteome</keyword>
<dbReference type="Gene3D" id="1.25.40.20">
    <property type="entry name" value="Ankyrin repeat-containing domain"/>
    <property type="match status" value="1"/>
</dbReference>
<dbReference type="EMBL" id="JOKH01000004">
    <property type="protein sequence ID" value="KEQ16802.1"/>
    <property type="molecule type" value="Genomic_DNA"/>
</dbReference>
<dbReference type="Proteomes" id="UP000028073">
    <property type="component" value="Unassembled WGS sequence"/>
</dbReference>
<evidence type="ECO:0000256" key="1">
    <source>
        <dbReference type="ARBA" id="ARBA00022737"/>
    </source>
</evidence>
<dbReference type="PANTHER" id="PTHR24198:SF165">
    <property type="entry name" value="ANKYRIN REPEAT-CONTAINING PROTEIN-RELATED"/>
    <property type="match status" value="1"/>
</dbReference>
<evidence type="ECO:0000256" key="3">
    <source>
        <dbReference type="PROSITE-ProRule" id="PRU00023"/>
    </source>
</evidence>
<dbReference type="eggNOG" id="COG0666">
    <property type="taxonomic scope" value="Bacteria"/>
</dbReference>
<dbReference type="OrthoDB" id="6192711at2"/>
<dbReference type="InterPro" id="IPR036770">
    <property type="entry name" value="Ankyrin_rpt-contain_sf"/>
</dbReference>
<dbReference type="RefSeq" id="WP_034838937.1">
    <property type="nucleotide sequence ID" value="NZ_JOKH01000004.1"/>
</dbReference>
<protein>
    <submittedName>
        <fullName evidence="4">Uncharacterized protein</fullName>
    </submittedName>
</protein>
<dbReference type="SMART" id="SM00248">
    <property type="entry name" value="ANK"/>
    <property type="match status" value="3"/>
</dbReference>
<feature type="repeat" description="ANK" evidence="3">
    <location>
        <begin position="786"/>
        <end position="818"/>
    </location>
</feature>
<gene>
    <name evidence="4" type="ORF">GZ78_19190</name>
</gene>
<reference evidence="4 5" key="1">
    <citation type="submission" date="2014-06" db="EMBL/GenBank/DDBJ databases">
        <title>Whole Genome Sequences of Three Symbiotic Endozoicomonas Bacteria.</title>
        <authorList>
            <person name="Neave M.J."/>
            <person name="Apprill A."/>
            <person name="Voolstra C.R."/>
        </authorList>
    </citation>
    <scope>NUCLEOTIDE SEQUENCE [LARGE SCALE GENOMIC DNA]</scope>
    <source>
        <strain evidence="4 5">DSM 25634</strain>
    </source>
</reference>
<dbReference type="PROSITE" id="PS50088">
    <property type="entry name" value="ANK_REPEAT"/>
    <property type="match status" value="2"/>
</dbReference>
<sequence length="906" mass="102981">MAVAPSFERILIEVAQSFGSGVKTQDKHKISRLEKPLKLQNEIMAERVWDISNTLGLAEDQFTDIWRNLFESWLPFNKELELNLWTGTASQEQVLWHLLGYSYVPALARHLAFWQLDTTTDKGMPGGSFWYLPHLREAENGELEVALPVIMVIEWLMDLLGCPMDSAANGFKAQYKAESIERNLYNWWKKGQTPSVETINDYFREGSKFEFHGRFTDDSNLPLEKRWEEACAFIDRKKLTSEKLAREIPAPAELISELLEGKHSKNEQLYLIECLSERYAEPSLVTIRQRLSVARMMQDGYKRLLKFLCPGVDIRCADSSENKLLQLAIHFQQIYNLTVEANEECGRGIDEARENQYFESKIPDYLKMGLYQSIIKSYGFTGKDVGQALSRKFQKLDPNEGLADISASKPEDLPALIEGMVSELKAESDELTAASEFRKKINKGGAWKHLQKENDFEKVFAAAMDRKNTTKLQDLCLKRADEIASSPAERIGILLIQLSTHLNNDRRHFTKDSQVKVETLLFELEGLVGDNEQWKAPFLQYKAKHLVAQNDFDGALKLFKQALDACKTHNHGSLSGEIARDAFAVELSTSSLNINNHEVYFRRMLDGDIFQGANPIDIPDIEDVVSGVAEFFWDELYRPYHGFNKPSRFPEAAVKAHMDKVLQSLKLDDWHTVRRIYQESPLKTKRLQYAQGDTILMLWMKMFYSMRDQQRAFLNKMPVNELKAARQVLSSIEQIIKIVIEECPKLVDIADYKAQTPLMMAANQGDEALLTILLNAGATTGSQDYHGRTALHASVLSRSLKCTELLVSAGAKADVQTKPNKQNCLHAAVLSGHVKIVKVIAQQDMALVSVPDKNGFTPLELAQAASDSKYADMVLSDMRRHKRTTGSMQDYVKILQYLKDVRNSCH</sequence>